<accession>A0A1H1QS82</accession>
<dbReference type="Pfam" id="PF21084">
    <property type="entry name" value="WHD_DUF4423_like"/>
    <property type="match status" value="1"/>
</dbReference>
<dbReference type="Pfam" id="PF02624">
    <property type="entry name" value="YcaO"/>
    <property type="match status" value="1"/>
</dbReference>
<protein>
    <submittedName>
        <fullName evidence="3">Ribosomal protein S12 methylthiotransferase accessory factor</fullName>
    </submittedName>
</protein>
<dbReference type="AlphaFoldDB" id="A0A1H1QS82"/>
<dbReference type="EMBL" id="LT629750">
    <property type="protein sequence ID" value="SDS26173.1"/>
    <property type="molecule type" value="Genomic_DNA"/>
</dbReference>
<evidence type="ECO:0000259" key="2">
    <source>
        <dbReference type="PROSITE" id="PS51664"/>
    </source>
</evidence>
<dbReference type="Gene3D" id="3.30.1330.230">
    <property type="match status" value="1"/>
</dbReference>
<dbReference type="PANTHER" id="PTHR37809:SF1">
    <property type="entry name" value="RIBOSOMAL PROTEIN S12 METHYLTHIOTRANSFERASE ACCESSORY FACTOR YCAO"/>
    <property type="match status" value="1"/>
</dbReference>
<dbReference type="PANTHER" id="PTHR37809">
    <property type="entry name" value="RIBOSOMAL PROTEIN S12 METHYLTHIOTRANSFERASE ACCESSORY FACTOR YCAO"/>
    <property type="match status" value="1"/>
</dbReference>
<keyword evidence="3" id="KW-0808">Transferase</keyword>
<dbReference type="NCBIfam" id="TIGR00702">
    <property type="entry name" value="YcaO-type kinase domain"/>
    <property type="match status" value="1"/>
</dbReference>
<dbReference type="InterPro" id="IPR003776">
    <property type="entry name" value="YcaO-like_dom"/>
</dbReference>
<dbReference type="Proteomes" id="UP000243904">
    <property type="component" value="Chromosome I"/>
</dbReference>
<dbReference type="GO" id="GO:0005840">
    <property type="term" value="C:ribosome"/>
    <property type="evidence" value="ECO:0007669"/>
    <property type="project" value="UniProtKB-KW"/>
</dbReference>
<dbReference type="InterPro" id="IPR022291">
    <property type="entry name" value="Bacteriocin_synth_cyclodeHase"/>
</dbReference>
<sequence>MSKKSRVQAGRKKTVVQKTRPKSAKRSGGQAKRASATKRRSATARRVVQDVPQFAPNFTVYALPPDAVCLYSEDRKFFLHGELYCALATAIGKGGKSFAQLAQELSKNFPPDKIEEALKRLMERGYIVPASPSLPAVVDGYWASLGLPPGVAEQNLGNCRVRVEAIDVKGAAELSTALSDLGVQVVKRSPDLTVTLVNDYLERRLAELNQQRVSDRSPWLLVQPSGAFPLVGPVFTPGKTACWTCLFDRMIRNREVKGFLDRGPAHPVSVSPLTRNTLGQGAIQFAALEVAKAIATGFRTELNDHIVSHDLLGSTIAKHYVAARPQCPTCGSKKLIDPRRAPEPIELSGGAKLVMTSGGYRTVSSRSTVARFRKHVSPLTGVLTRLERIEADLPMNTNFFAQHNFSAPAQNINQLRDGLSGGSFGKGSTAEQAEASALMEAIERYSGIFQGDEIRVTRRFTDFAPGDAILPNDVLLFSDAQSREDQARSDGAEQTVPAAFDPSAEVEWSPVWSLRDGRFKYLPTSLLYFFYSGPASFQADSNGCAAGNTLEEAIVQGFLELVERDAYAIWWYNRSQRAEVDLDQFNDSYVSDLKAQLADTGRKLWVLDVTSDLGVPTYVAILHWMQNGQENIEFGSGAHFDKRIAMLRTLTELNQFLSIGLMGGGSGEKPSLDGTTPLHLPNYPFLTPSSKPTIPMGASSEPLLNTRDQVLACVDIADRAGLDFLVLNQTRPDVEVPVVRVIVPGLRHFYRRFGPGRLYDVPVKLGLRDQPIPENELTPFLPHS</sequence>
<dbReference type="Gene3D" id="3.40.50.720">
    <property type="entry name" value="NAD(P)-binding Rossmann-like Domain"/>
    <property type="match status" value="1"/>
</dbReference>
<organism evidence="3 4">
    <name type="scientific">Bradyrhizobium canariense</name>
    <dbReference type="NCBI Taxonomy" id="255045"/>
    <lineage>
        <taxon>Bacteria</taxon>
        <taxon>Pseudomonadati</taxon>
        <taxon>Pseudomonadota</taxon>
        <taxon>Alphaproteobacteria</taxon>
        <taxon>Hyphomicrobiales</taxon>
        <taxon>Nitrobacteraceae</taxon>
        <taxon>Bradyrhizobium</taxon>
    </lineage>
</organism>
<keyword evidence="3" id="KW-0689">Ribosomal protein</keyword>
<dbReference type="Gene3D" id="3.90.930.60">
    <property type="match status" value="1"/>
</dbReference>
<evidence type="ECO:0000313" key="4">
    <source>
        <dbReference type="Proteomes" id="UP000243904"/>
    </source>
</evidence>
<evidence type="ECO:0000256" key="1">
    <source>
        <dbReference type="SAM" id="MobiDB-lite"/>
    </source>
</evidence>
<gene>
    <name evidence="3" type="ORF">SAMN05444158_1511</name>
</gene>
<dbReference type="Gene3D" id="3.30.40.250">
    <property type="match status" value="1"/>
</dbReference>
<keyword evidence="3" id="KW-0687">Ribonucleoprotein</keyword>
<dbReference type="NCBIfam" id="TIGR03882">
    <property type="entry name" value="cyclo_dehyd_2"/>
    <property type="match status" value="1"/>
</dbReference>
<dbReference type="PROSITE" id="PS51664">
    <property type="entry name" value="YCAO"/>
    <property type="match status" value="1"/>
</dbReference>
<evidence type="ECO:0000313" key="3">
    <source>
        <dbReference type="EMBL" id="SDS26173.1"/>
    </source>
</evidence>
<feature type="compositionally biased region" description="Basic residues" evidence="1">
    <location>
        <begin position="1"/>
        <end position="25"/>
    </location>
</feature>
<dbReference type="GO" id="GO:0016740">
    <property type="term" value="F:transferase activity"/>
    <property type="evidence" value="ECO:0007669"/>
    <property type="project" value="UniProtKB-KW"/>
</dbReference>
<proteinExistence type="predicted"/>
<reference evidence="4" key="1">
    <citation type="submission" date="2016-10" db="EMBL/GenBank/DDBJ databases">
        <authorList>
            <person name="Varghese N."/>
            <person name="Submissions S."/>
        </authorList>
    </citation>
    <scope>NUCLEOTIDE SEQUENCE [LARGE SCALE GENOMIC DNA]</scope>
    <source>
        <strain evidence="4">GAS369</strain>
    </source>
</reference>
<name>A0A1H1QS82_9BRAD</name>
<feature type="domain" description="YcaO" evidence="2">
    <location>
        <begin position="425"/>
        <end position="784"/>
    </location>
</feature>
<feature type="region of interest" description="Disordered" evidence="1">
    <location>
        <begin position="1"/>
        <end position="44"/>
    </location>
</feature>
<dbReference type="InterPro" id="IPR049274">
    <property type="entry name" value="LynD/TruD_wHTH-like"/>
</dbReference>
<dbReference type="Gene3D" id="3.30.160.660">
    <property type="match status" value="1"/>
</dbReference>
<keyword evidence="4" id="KW-1185">Reference proteome</keyword>